<dbReference type="RefSeq" id="WP_099620006.1">
    <property type="nucleotide sequence ID" value="NZ_KZ319345.1"/>
</dbReference>
<evidence type="ECO:0000313" key="1">
    <source>
        <dbReference type="EMBL" id="PHQ23636.1"/>
    </source>
</evidence>
<proteinExistence type="predicted"/>
<dbReference type="AlphaFoldDB" id="A0A2G1VA45"/>
<dbReference type="OrthoDB" id="3531601at2"/>
<name>A0A2G1VA45_9GAMM</name>
<sequence>MSDIDNALQKAITTIPECLAGGYVDLTSGMLLGIKTVDSHPDEVLEMLAAATADLFQGPNVVSIENMFKKARGLPLDDFHYFQEIIVNSENLIHIFMRTKSYQDHVITFVCRKSANLGMVLTKARAALPQVEASL</sequence>
<dbReference type="Proteomes" id="UP000229044">
    <property type="component" value="Unassembled WGS sequence"/>
</dbReference>
<protein>
    <recommendedName>
        <fullName evidence="3">Roadblock/LAMTOR2 domain-containing protein</fullName>
    </recommendedName>
</protein>
<organism evidence="1 2">
    <name type="scientific">Marinobacter guineae</name>
    <dbReference type="NCBI Taxonomy" id="432303"/>
    <lineage>
        <taxon>Bacteria</taxon>
        <taxon>Pseudomonadati</taxon>
        <taxon>Pseudomonadota</taxon>
        <taxon>Gammaproteobacteria</taxon>
        <taxon>Pseudomonadales</taxon>
        <taxon>Marinobacteraceae</taxon>
        <taxon>Marinobacter</taxon>
    </lineage>
</organism>
<evidence type="ECO:0008006" key="3">
    <source>
        <dbReference type="Google" id="ProtNLM"/>
    </source>
</evidence>
<gene>
    <name evidence="1" type="ORF">CLH62_20365</name>
</gene>
<accession>A0A2G1VA45</accession>
<reference evidence="1 2" key="1">
    <citation type="submission" date="2017-09" db="EMBL/GenBank/DDBJ databases">
        <title>The draft genome sequences of Marinobacter guineae M3B.</title>
        <authorList>
            <person name="Cao J."/>
        </authorList>
    </citation>
    <scope>NUCLEOTIDE SEQUENCE [LARGE SCALE GENOMIC DNA]</scope>
    <source>
        <strain evidence="1 2">M3B</strain>
    </source>
</reference>
<dbReference type="EMBL" id="NTFI01000013">
    <property type="protein sequence ID" value="PHQ23636.1"/>
    <property type="molecule type" value="Genomic_DNA"/>
</dbReference>
<comment type="caution">
    <text evidence="1">The sequence shown here is derived from an EMBL/GenBank/DDBJ whole genome shotgun (WGS) entry which is preliminary data.</text>
</comment>
<evidence type="ECO:0000313" key="2">
    <source>
        <dbReference type="Proteomes" id="UP000229044"/>
    </source>
</evidence>
<keyword evidence="2" id="KW-1185">Reference proteome</keyword>